<name>A0A1I0U6Y5_9BACL</name>
<sequence>MDPQMRTFTQALGTGTSAVGSIPSLSEKKQFALDL</sequence>
<evidence type="ECO:0000313" key="2">
    <source>
        <dbReference type="Proteomes" id="UP000198979"/>
    </source>
</evidence>
<accession>A0A1I0U6Y5</accession>
<organism evidence="1 2">
    <name type="scientific">Anoxybacillus pushchinoensis</name>
    <dbReference type="NCBI Taxonomy" id="150248"/>
    <lineage>
        <taxon>Bacteria</taxon>
        <taxon>Bacillati</taxon>
        <taxon>Bacillota</taxon>
        <taxon>Bacilli</taxon>
        <taxon>Bacillales</taxon>
        <taxon>Anoxybacillaceae</taxon>
        <taxon>Anoxybacillus</taxon>
    </lineage>
</organism>
<protein>
    <submittedName>
        <fullName evidence="1">Uncharacterized protein</fullName>
    </submittedName>
</protein>
<keyword evidence="2" id="KW-1185">Reference proteome</keyword>
<dbReference type="AlphaFoldDB" id="A0A1I0U6Y5"/>
<dbReference type="EMBL" id="FOJQ01000095">
    <property type="protein sequence ID" value="SFA59801.1"/>
    <property type="molecule type" value="Genomic_DNA"/>
</dbReference>
<proteinExistence type="predicted"/>
<dbReference type="Proteomes" id="UP000198979">
    <property type="component" value="Unassembled WGS sequence"/>
</dbReference>
<reference evidence="2" key="1">
    <citation type="submission" date="2016-10" db="EMBL/GenBank/DDBJ databases">
        <authorList>
            <person name="Varghese N."/>
            <person name="Submissions S."/>
        </authorList>
    </citation>
    <scope>NUCLEOTIDE SEQUENCE [LARGE SCALE GENOMIC DNA]</scope>
    <source>
        <strain evidence="2">K1</strain>
    </source>
</reference>
<evidence type="ECO:0000313" key="1">
    <source>
        <dbReference type="EMBL" id="SFA59801.1"/>
    </source>
</evidence>
<gene>
    <name evidence="1" type="ORF">SAMN05216169_10952</name>
</gene>